<sequence>MNKLLIALLAFSSLSTFSYTSLAQHQNIEASLKKEIKDYHKSFTQKVIFDISRYFKYRGKVLPEITRYFRGIKVTRRQTASKEPALYEFLYHNQTIKLPEPEVRKLVGLQTQLALNLHGAD</sequence>
<dbReference type="EMBL" id="AAWS01000025">
    <property type="protein sequence ID" value="EAY27254.1"/>
    <property type="molecule type" value="Genomic_DNA"/>
</dbReference>
<feature type="signal peptide" evidence="1">
    <location>
        <begin position="1"/>
        <end position="23"/>
    </location>
</feature>
<keyword evidence="3" id="KW-1185">Reference proteome</keyword>
<accession>A1ZQU9</accession>
<keyword evidence="1" id="KW-0732">Signal</keyword>
<name>A1ZQU9_MICM2</name>
<dbReference type="RefSeq" id="WP_002699939.1">
    <property type="nucleotide sequence ID" value="NZ_AAWS01000025.1"/>
</dbReference>
<proteinExistence type="predicted"/>
<protein>
    <submittedName>
        <fullName evidence="2">Uncharacterized protein</fullName>
    </submittedName>
</protein>
<dbReference type="AlphaFoldDB" id="A1ZQU9"/>
<evidence type="ECO:0000313" key="3">
    <source>
        <dbReference type="Proteomes" id="UP000004095"/>
    </source>
</evidence>
<evidence type="ECO:0000256" key="1">
    <source>
        <dbReference type="SAM" id="SignalP"/>
    </source>
</evidence>
<comment type="caution">
    <text evidence="2">The sequence shown here is derived from an EMBL/GenBank/DDBJ whole genome shotgun (WGS) entry which is preliminary data.</text>
</comment>
<organism evidence="2 3">
    <name type="scientific">Microscilla marina ATCC 23134</name>
    <dbReference type="NCBI Taxonomy" id="313606"/>
    <lineage>
        <taxon>Bacteria</taxon>
        <taxon>Pseudomonadati</taxon>
        <taxon>Bacteroidota</taxon>
        <taxon>Cytophagia</taxon>
        <taxon>Cytophagales</taxon>
        <taxon>Microscillaceae</taxon>
        <taxon>Microscilla</taxon>
    </lineage>
</organism>
<dbReference type="Proteomes" id="UP000004095">
    <property type="component" value="Unassembled WGS sequence"/>
</dbReference>
<feature type="chain" id="PRO_5002642132" evidence="1">
    <location>
        <begin position="24"/>
        <end position="121"/>
    </location>
</feature>
<evidence type="ECO:0000313" key="2">
    <source>
        <dbReference type="EMBL" id="EAY27254.1"/>
    </source>
</evidence>
<reference evidence="2 3" key="1">
    <citation type="submission" date="2007-01" db="EMBL/GenBank/DDBJ databases">
        <authorList>
            <person name="Haygood M."/>
            <person name="Podell S."/>
            <person name="Anderson C."/>
            <person name="Hopkinson B."/>
            <person name="Roe K."/>
            <person name="Barbeau K."/>
            <person name="Gaasterland T."/>
            <person name="Ferriera S."/>
            <person name="Johnson J."/>
            <person name="Kravitz S."/>
            <person name="Beeson K."/>
            <person name="Sutton G."/>
            <person name="Rogers Y.-H."/>
            <person name="Friedman R."/>
            <person name="Frazier M."/>
            <person name="Venter J.C."/>
        </authorList>
    </citation>
    <scope>NUCLEOTIDE SEQUENCE [LARGE SCALE GENOMIC DNA]</scope>
    <source>
        <strain evidence="2 3">ATCC 23134</strain>
    </source>
</reference>
<gene>
    <name evidence="2" type="ORF">M23134_06564</name>
</gene>